<evidence type="ECO:0000313" key="1">
    <source>
        <dbReference type="EMBL" id="OLP85058.1"/>
    </source>
</evidence>
<comment type="caution">
    <text evidence="1">The sequence shown here is derived from an EMBL/GenBank/DDBJ whole genome shotgun (WGS) entry which is preliminary data.</text>
</comment>
<protein>
    <submittedName>
        <fullName evidence="1">Uncharacterized protein</fullName>
    </submittedName>
</protein>
<name>A0A1Q9CQ48_SYMMI</name>
<accession>A0A1Q9CQ48</accession>
<organism evidence="1 2">
    <name type="scientific">Symbiodinium microadriaticum</name>
    <name type="common">Dinoflagellate</name>
    <name type="synonym">Zooxanthella microadriatica</name>
    <dbReference type="NCBI Taxonomy" id="2951"/>
    <lineage>
        <taxon>Eukaryota</taxon>
        <taxon>Sar</taxon>
        <taxon>Alveolata</taxon>
        <taxon>Dinophyceae</taxon>
        <taxon>Suessiales</taxon>
        <taxon>Symbiodiniaceae</taxon>
        <taxon>Symbiodinium</taxon>
    </lineage>
</organism>
<sequence>MELSHLQAVRTFFYNWGGIPPLALVGSDCVEISAKVIENEAIGVESCKDLNEDECKILIRAASAIARKRKNLD</sequence>
<evidence type="ECO:0000313" key="2">
    <source>
        <dbReference type="Proteomes" id="UP000186817"/>
    </source>
</evidence>
<gene>
    <name evidence="1" type="ORF">AK812_SmicGene34014</name>
</gene>
<dbReference type="AlphaFoldDB" id="A0A1Q9CQ48"/>
<proteinExistence type="predicted"/>
<reference evidence="1 2" key="1">
    <citation type="submission" date="2016-02" db="EMBL/GenBank/DDBJ databases">
        <title>Genome analysis of coral dinoflagellate symbionts highlights evolutionary adaptations to a symbiotic lifestyle.</title>
        <authorList>
            <person name="Aranda M."/>
            <person name="Li Y."/>
            <person name="Liew Y.J."/>
            <person name="Baumgarten S."/>
            <person name="Simakov O."/>
            <person name="Wilson M."/>
            <person name="Piel J."/>
            <person name="Ashoor H."/>
            <person name="Bougouffa S."/>
            <person name="Bajic V.B."/>
            <person name="Ryu T."/>
            <person name="Ravasi T."/>
            <person name="Bayer T."/>
            <person name="Micklem G."/>
            <person name="Kim H."/>
            <person name="Bhak J."/>
            <person name="Lajeunesse T.C."/>
            <person name="Voolstra C.R."/>
        </authorList>
    </citation>
    <scope>NUCLEOTIDE SEQUENCE [LARGE SCALE GENOMIC DNA]</scope>
    <source>
        <strain evidence="1 2">CCMP2467</strain>
    </source>
</reference>
<dbReference type="EMBL" id="LSRX01000998">
    <property type="protein sequence ID" value="OLP85058.1"/>
    <property type="molecule type" value="Genomic_DNA"/>
</dbReference>
<keyword evidence="2" id="KW-1185">Reference proteome</keyword>
<dbReference type="Proteomes" id="UP000186817">
    <property type="component" value="Unassembled WGS sequence"/>
</dbReference>